<proteinExistence type="predicted"/>
<reference evidence="4 5" key="1">
    <citation type="submission" date="2017-03" db="EMBL/GenBank/DDBJ databases">
        <title>WGS assembly of Porphyra umbilicalis.</title>
        <authorList>
            <person name="Brawley S.H."/>
            <person name="Blouin N.A."/>
            <person name="Ficko-Blean E."/>
            <person name="Wheeler G.L."/>
            <person name="Lohr M."/>
            <person name="Goodson H.V."/>
            <person name="Jenkins J.W."/>
            <person name="Blaby-Haas C.E."/>
            <person name="Helliwell K.E."/>
            <person name="Chan C."/>
            <person name="Marriage T."/>
            <person name="Bhattacharya D."/>
            <person name="Klein A.S."/>
            <person name="Badis Y."/>
            <person name="Brodie J."/>
            <person name="Cao Y."/>
            <person name="Collen J."/>
            <person name="Dittami S.M."/>
            <person name="Gachon C.M."/>
            <person name="Green B.R."/>
            <person name="Karpowicz S."/>
            <person name="Kim J.W."/>
            <person name="Kudahl U."/>
            <person name="Lin S."/>
            <person name="Michel G."/>
            <person name="Mittag M."/>
            <person name="Olson B.J."/>
            <person name="Pangilinan J."/>
            <person name="Peng Y."/>
            <person name="Qiu H."/>
            <person name="Shu S."/>
            <person name="Singer J.T."/>
            <person name="Smith A.G."/>
            <person name="Sprecher B.N."/>
            <person name="Wagner V."/>
            <person name="Wang W."/>
            <person name="Wang Z.-Y."/>
            <person name="Yan J."/>
            <person name="Yarish C."/>
            <person name="Zoeuner-Riek S."/>
            <person name="Zhuang Y."/>
            <person name="Zou Y."/>
            <person name="Lindquist E.A."/>
            <person name="Grimwood J."/>
            <person name="Barry K."/>
            <person name="Rokhsar D.S."/>
            <person name="Schmutz J."/>
            <person name="Stiller J.W."/>
            <person name="Grossman A.R."/>
            <person name="Prochnik S.E."/>
        </authorList>
    </citation>
    <scope>NUCLEOTIDE SEQUENCE [LARGE SCALE GENOMIC DNA]</scope>
    <source>
        <strain evidence="4">4086291</strain>
    </source>
</reference>
<feature type="domain" description="ASPIC/UnbV" evidence="3">
    <location>
        <begin position="459"/>
        <end position="529"/>
    </location>
</feature>
<accession>A0A1X6NQJ3</accession>
<dbReference type="SUPFAM" id="SSF69318">
    <property type="entry name" value="Integrin alpha N-terminal domain"/>
    <property type="match status" value="1"/>
</dbReference>
<evidence type="ECO:0000259" key="3">
    <source>
        <dbReference type="Pfam" id="PF07593"/>
    </source>
</evidence>
<feature type="chain" id="PRO_5010879571" description="ASPIC/UnbV domain-containing protein" evidence="2">
    <location>
        <begin position="25"/>
        <end position="535"/>
    </location>
</feature>
<name>A0A1X6NQJ3_PORUM</name>
<dbReference type="EMBL" id="KV919194">
    <property type="protein sequence ID" value="OSX70884.1"/>
    <property type="molecule type" value="Genomic_DNA"/>
</dbReference>
<dbReference type="InterPro" id="IPR013517">
    <property type="entry name" value="FG-GAP"/>
</dbReference>
<dbReference type="Pfam" id="PF13517">
    <property type="entry name" value="FG-GAP_3"/>
    <property type="match status" value="2"/>
</dbReference>
<dbReference type="PANTHER" id="PTHR16026:SF0">
    <property type="entry name" value="CARTILAGE ACIDIC PROTEIN 1"/>
    <property type="match status" value="1"/>
</dbReference>
<dbReference type="Pfam" id="PF07593">
    <property type="entry name" value="UnbV_ASPIC"/>
    <property type="match status" value="1"/>
</dbReference>
<dbReference type="InterPro" id="IPR011519">
    <property type="entry name" value="UnbV_ASPIC"/>
</dbReference>
<dbReference type="OrthoDB" id="10051983at2759"/>
<gene>
    <name evidence="4" type="ORF">BU14_0643s0002</name>
</gene>
<dbReference type="Gene3D" id="2.130.10.130">
    <property type="entry name" value="Integrin alpha, N-terminal"/>
    <property type="match status" value="1"/>
</dbReference>
<keyword evidence="5" id="KW-1185">Reference proteome</keyword>
<evidence type="ECO:0000313" key="5">
    <source>
        <dbReference type="Proteomes" id="UP000218209"/>
    </source>
</evidence>
<sequence length="535" mass="56373">MGIPQHPLAVYATAAATALATVAAAALLTAAAGEGVNGTGTATWTSVTDAVGLETSPSTKWGGALISDLDGDGWYDLVLNNHDQTTLQLFWNTRNGRFTRAKDPLPFLIDAHGMAAGDIFLTGSSDFIVMQGGANGGAPATPRLLRSAGRRRKFAQVQRATTLEADTGGRGRTPLLVDMDRDGDLDLILLNYVVSPEASGPRQRVYENVNGVYVRRNDSGLEDANVERAILTDLNGDGWMDVVAFPFLRIYIATSPFTFADRTFHWLRDIPNRGSIGSSVWAAAELDVNGDGRWDLYLARQWQPDVLLVNDGNSRFVVAPPPAGKHRGHCDVTVGDFNNDGAMDVFLSYAAEPVAAGGAVARPDVLLTGDGDGGFTASTDHGANQVSPAAGDSVQAFDYDRDGRLDLLIGAGDEVTGRGPLGSWSLFANTSPLPDDGGGHWLLVDVGRSPNRRAAPSNALVTVTAASADGTGSTRSIVRRVGGAGGSGITDDLRVVHFGLGDRDAIEELTVEWSDGSTATWTDVPVDARFVVTAV</sequence>
<feature type="signal peptide" evidence="2">
    <location>
        <begin position="1"/>
        <end position="24"/>
    </location>
</feature>
<dbReference type="InterPro" id="IPR028994">
    <property type="entry name" value="Integrin_alpha_N"/>
</dbReference>
<evidence type="ECO:0000313" key="4">
    <source>
        <dbReference type="EMBL" id="OSX70884.1"/>
    </source>
</evidence>
<organism evidence="4 5">
    <name type="scientific">Porphyra umbilicalis</name>
    <name type="common">Purple laver</name>
    <name type="synonym">Red alga</name>
    <dbReference type="NCBI Taxonomy" id="2786"/>
    <lineage>
        <taxon>Eukaryota</taxon>
        <taxon>Rhodophyta</taxon>
        <taxon>Bangiophyceae</taxon>
        <taxon>Bangiales</taxon>
        <taxon>Bangiaceae</taxon>
        <taxon>Porphyra</taxon>
    </lineage>
</organism>
<dbReference type="InterPro" id="IPR027039">
    <property type="entry name" value="Crtac1"/>
</dbReference>
<protein>
    <recommendedName>
        <fullName evidence="3">ASPIC/UnbV domain-containing protein</fullName>
    </recommendedName>
</protein>
<evidence type="ECO:0000256" key="2">
    <source>
        <dbReference type="SAM" id="SignalP"/>
    </source>
</evidence>
<evidence type="ECO:0000256" key="1">
    <source>
        <dbReference type="ARBA" id="ARBA00022729"/>
    </source>
</evidence>
<dbReference type="AlphaFoldDB" id="A0A1X6NQJ3"/>
<dbReference type="Proteomes" id="UP000218209">
    <property type="component" value="Unassembled WGS sequence"/>
</dbReference>
<dbReference type="PANTHER" id="PTHR16026">
    <property type="entry name" value="CARTILAGE ACIDIC PROTEIN 1"/>
    <property type="match status" value="1"/>
</dbReference>
<keyword evidence="1 2" id="KW-0732">Signal</keyword>